<keyword evidence="4 6" id="KW-0418">Kinase</keyword>
<evidence type="ECO:0000256" key="2">
    <source>
        <dbReference type="ARBA" id="ARBA00022679"/>
    </source>
</evidence>
<comment type="catalytic activity">
    <reaction evidence="6">
        <text>acetate + ATP = acetyl phosphate + ADP</text>
        <dbReference type="Rhea" id="RHEA:11352"/>
        <dbReference type="ChEBI" id="CHEBI:22191"/>
        <dbReference type="ChEBI" id="CHEBI:30089"/>
        <dbReference type="ChEBI" id="CHEBI:30616"/>
        <dbReference type="ChEBI" id="CHEBI:456216"/>
        <dbReference type="EC" id="2.7.2.1"/>
    </reaction>
</comment>
<dbReference type="PROSITE" id="PS01076">
    <property type="entry name" value="ACETATE_KINASE_2"/>
    <property type="match status" value="1"/>
</dbReference>
<dbReference type="InterPro" id="IPR023865">
    <property type="entry name" value="Aliphatic_acid_kinase_CS"/>
</dbReference>
<dbReference type="CDD" id="cd24010">
    <property type="entry name" value="ASKHA_NBD_AcK_PK"/>
    <property type="match status" value="1"/>
</dbReference>
<feature type="binding site" evidence="6">
    <location>
        <position position="15"/>
    </location>
    <ligand>
        <name>ATP</name>
        <dbReference type="ChEBI" id="CHEBI:30616"/>
    </ligand>
</feature>
<feature type="binding site" evidence="6">
    <location>
        <position position="8"/>
    </location>
    <ligand>
        <name>Mg(2+)</name>
        <dbReference type="ChEBI" id="CHEBI:18420"/>
    </ligand>
</feature>
<keyword evidence="2 6" id="KW-0808">Transferase</keyword>
<feature type="active site" description="Proton donor/acceptor" evidence="6">
    <location>
        <position position="151"/>
    </location>
</feature>
<reference evidence="8 9" key="1">
    <citation type="submission" date="2019-02" db="EMBL/GenBank/DDBJ databases">
        <title>Deep-cultivation of Planctomycetes and their phenomic and genomic characterization uncovers novel biology.</title>
        <authorList>
            <person name="Wiegand S."/>
            <person name="Jogler M."/>
            <person name="Boedeker C."/>
            <person name="Pinto D."/>
            <person name="Vollmers J."/>
            <person name="Rivas-Marin E."/>
            <person name="Kohn T."/>
            <person name="Peeters S.H."/>
            <person name="Heuer A."/>
            <person name="Rast P."/>
            <person name="Oberbeckmann S."/>
            <person name="Bunk B."/>
            <person name="Jeske O."/>
            <person name="Meyerdierks A."/>
            <person name="Storesund J.E."/>
            <person name="Kallscheuer N."/>
            <person name="Luecker S."/>
            <person name="Lage O.M."/>
            <person name="Pohl T."/>
            <person name="Merkel B.J."/>
            <person name="Hornburger P."/>
            <person name="Mueller R.-W."/>
            <person name="Bruemmer F."/>
            <person name="Labrenz M."/>
            <person name="Spormann A.M."/>
            <person name="Op den Camp H."/>
            <person name="Overmann J."/>
            <person name="Amann R."/>
            <person name="Jetten M.S.M."/>
            <person name="Mascher T."/>
            <person name="Medema M.H."/>
            <person name="Devos D.P."/>
            <person name="Kaster A.-K."/>
            <person name="Ovreas L."/>
            <person name="Rohde M."/>
            <person name="Galperin M.Y."/>
            <person name="Jogler C."/>
        </authorList>
    </citation>
    <scope>NUCLEOTIDE SEQUENCE [LARGE SCALE GENOMIC DNA]</scope>
    <source>
        <strain evidence="8 9">TBK1r</strain>
    </source>
</reference>
<organism evidence="8 9">
    <name type="scientific">Stieleria magnilauensis</name>
    <dbReference type="NCBI Taxonomy" id="2527963"/>
    <lineage>
        <taxon>Bacteria</taxon>
        <taxon>Pseudomonadati</taxon>
        <taxon>Planctomycetota</taxon>
        <taxon>Planctomycetia</taxon>
        <taxon>Pirellulales</taxon>
        <taxon>Pirellulaceae</taxon>
        <taxon>Stieleria</taxon>
    </lineage>
</organism>
<name>A0ABX5XI29_9BACT</name>
<dbReference type="InterPro" id="IPR004372">
    <property type="entry name" value="Ac/propionate_kinase"/>
</dbReference>
<evidence type="ECO:0000313" key="9">
    <source>
        <dbReference type="Proteomes" id="UP000318081"/>
    </source>
</evidence>
<feature type="site" description="Transition state stabilizer" evidence="6">
    <location>
        <position position="183"/>
    </location>
</feature>
<dbReference type="PIRSF" id="PIRSF000722">
    <property type="entry name" value="Acetate_prop_kin"/>
    <property type="match status" value="1"/>
</dbReference>
<comment type="similarity">
    <text evidence="1 6 7">Belongs to the acetokinase family.</text>
</comment>
<dbReference type="PROSITE" id="PS01075">
    <property type="entry name" value="ACETATE_KINASE_1"/>
    <property type="match status" value="1"/>
</dbReference>
<dbReference type="Pfam" id="PF00871">
    <property type="entry name" value="Acetate_kinase"/>
    <property type="match status" value="1"/>
</dbReference>
<dbReference type="SUPFAM" id="SSF53067">
    <property type="entry name" value="Actin-like ATPase domain"/>
    <property type="match status" value="2"/>
</dbReference>
<comment type="cofactor">
    <cofactor evidence="6">
        <name>Mg(2+)</name>
        <dbReference type="ChEBI" id="CHEBI:18420"/>
    </cofactor>
    <cofactor evidence="6">
        <name>Mn(2+)</name>
        <dbReference type="ChEBI" id="CHEBI:29035"/>
    </cofactor>
    <text evidence="6">Mg(2+). Can also accept Mn(2+).</text>
</comment>
<dbReference type="EMBL" id="CP036432">
    <property type="protein sequence ID" value="QDV81447.1"/>
    <property type="molecule type" value="Genomic_DNA"/>
</dbReference>
<evidence type="ECO:0000256" key="6">
    <source>
        <dbReference type="HAMAP-Rule" id="MF_00020"/>
    </source>
</evidence>
<keyword evidence="6" id="KW-0460">Magnesium</keyword>
<evidence type="ECO:0000256" key="7">
    <source>
        <dbReference type="RuleBase" id="RU003835"/>
    </source>
</evidence>
<dbReference type="Proteomes" id="UP000318081">
    <property type="component" value="Chromosome"/>
</dbReference>
<comment type="subcellular location">
    <subcellularLocation>
        <location evidence="6">Cytoplasm</location>
    </subcellularLocation>
</comment>
<evidence type="ECO:0000256" key="1">
    <source>
        <dbReference type="ARBA" id="ARBA00008748"/>
    </source>
</evidence>
<dbReference type="InterPro" id="IPR043129">
    <property type="entry name" value="ATPase_NBD"/>
</dbReference>
<evidence type="ECO:0000256" key="5">
    <source>
        <dbReference type="ARBA" id="ARBA00022840"/>
    </source>
</evidence>
<evidence type="ECO:0000313" key="8">
    <source>
        <dbReference type="EMBL" id="QDV81447.1"/>
    </source>
</evidence>
<dbReference type="Gene3D" id="3.30.420.40">
    <property type="match status" value="2"/>
</dbReference>
<comment type="subunit">
    <text evidence="6">Homodimer.</text>
</comment>
<feature type="binding site" evidence="6">
    <location>
        <begin position="285"/>
        <end position="287"/>
    </location>
    <ligand>
        <name>ATP</name>
        <dbReference type="ChEBI" id="CHEBI:30616"/>
    </ligand>
</feature>
<dbReference type="RefSeq" id="WP_419580866.1">
    <property type="nucleotide sequence ID" value="NZ_CP036432.1"/>
</dbReference>
<dbReference type="InterPro" id="IPR000890">
    <property type="entry name" value="Aliphatic_acid_kin_short-chain"/>
</dbReference>
<comment type="pathway">
    <text evidence="6">Metabolic intermediate biosynthesis; acetyl-CoA biosynthesis; acetyl-CoA from acetate: step 1/2.</text>
</comment>
<dbReference type="NCBIfam" id="TIGR00016">
    <property type="entry name" value="ackA"/>
    <property type="match status" value="1"/>
</dbReference>
<keyword evidence="6" id="KW-0963">Cytoplasm</keyword>
<dbReference type="PANTHER" id="PTHR21060">
    <property type="entry name" value="ACETATE KINASE"/>
    <property type="match status" value="1"/>
</dbReference>
<comment type="function">
    <text evidence="6">Catalyzes the formation of acetyl phosphate from acetate and ATP. Can also catalyze the reverse reaction.</text>
</comment>
<protein>
    <recommendedName>
        <fullName evidence="6">Acetate kinase</fullName>
        <ecNumber evidence="6">2.7.2.1</ecNumber>
    </recommendedName>
    <alternativeName>
        <fullName evidence="6">Acetokinase</fullName>
    </alternativeName>
</protein>
<keyword evidence="6" id="KW-0479">Metal-binding</keyword>
<proteinExistence type="inferred from homology"/>
<dbReference type="HAMAP" id="MF_00020">
    <property type="entry name" value="Acetate_kinase"/>
    <property type="match status" value="1"/>
</dbReference>
<gene>
    <name evidence="8" type="primary">ackA_1</name>
    <name evidence="6" type="synonym">ackA</name>
    <name evidence="8" type="ORF">TBK1r_03650</name>
</gene>
<dbReference type="GO" id="GO:0008776">
    <property type="term" value="F:acetate kinase activity"/>
    <property type="evidence" value="ECO:0007669"/>
    <property type="project" value="UniProtKB-EC"/>
</dbReference>
<dbReference type="PRINTS" id="PR00471">
    <property type="entry name" value="ACETATEKNASE"/>
</dbReference>
<keyword evidence="5 6" id="KW-0067">ATP-binding</keyword>
<keyword evidence="3 6" id="KW-0547">Nucleotide-binding</keyword>
<feature type="binding site" evidence="6">
    <location>
        <position position="387"/>
    </location>
    <ligand>
        <name>Mg(2+)</name>
        <dbReference type="ChEBI" id="CHEBI:18420"/>
    </ligand>
</feature>
<keyword evidence="9" id="KW-1185">Reference proteome</keyword>
<feature type="site" description="Transition state stabilizer" evidence="6">
    <location>
        <position position="244"/>
    </location>
</feature>
<dbReference type="EC" id="2.7.2.1" evidence="6"/>
<evidence type="ECO:0000256" key="4">
    <source>
        <dbReference type="ARBA" id="ARBA00022777"/>
    </source>
</evidence>
<feature type="binding site" evidence="6">
    <location>
        <begin position="211"/>
        <end position="215"/>
    </location>
    <ligand>
        <name>ATP</name>
        <dbReference type="ChEBI" id="CHEBI:30616"/>
    </ligand>
</feature>
<feature type="binding site" evidence="6">
    <location>
        <begin position="333"/>
        <end position="337"/>
    </location>
    <ligand>
        <name>ATP</name>
        <dbReference type="ChEBI" id="CHEBI:30616"/>
    </ligand>
</feature>
<feature type="binding site" evidence="6">
    <location>
        <position position="94"/>
    </location>
    <ligand>
        <name>substrate</name>
    </ligand>
</feature>
<dbReference type="PANTHER" id="PTHR21060:SF15">
    <property type="entry name" value="ACETATE KINASE-RELATED"/>
    <property type="match status" value="1"/>
</dbReference>
<sequence length="404" mass="43541">MKQILVLNSGSSSIKYELFDMDSAGPLESGLVERIGEDESCLKQSFPASTSTPPSRSIDVSVPDHQQGMELIRRALSENASFAGGRHLVGIGHRAVHGGETYSGPTLIDDRVIETMKQLVPLAPLHHPANLIGMEVARSAFPDVPQVAVFDTAFHQTLPAFAYRYAVPQDWYRRFGLRRYGFHGTSHAYVAKQVARHLKRPLADVNTIVFHLGNGASATAIRGGVSVDTSMGLTPLEGLVMGTRCGDLDPAILIQMGKQSGMSLDQMDEVLNKQSGLKGLCGANDMREVLAKESAGDEAAALAVEIFVYRIKKYLGAYHAVLGRLDAVAFTAGIGEHSHEIRARSCSDLESLGIAIDAARNTSVEPPICEIQTSESRVKVVVVSTDEEFEIAEQTLACVQNAGN</sequence>
<evidence type="ECO:0000256" key="3">
    <source>
        <dbReference type="ARBA" id="ARBA00022741"/>
    </source>
</evidence>
<accession>A0ABX5XI29</accession>